<dbReference type="PROSITE" id="PS51257">
    <property type="entry name" value="PROKAR_LIPOPROTEIN"/>
    <property type="match status" value="1"/>
</dbReference>
<dbReference type="AlphaFoldDB" id="A0A558BJV1"/>
<dbReference type="EMBL" id="VMRJ01000009">
    <property type="protein sequence ID" value="TVT36790.1"/>
    <property type="molecule type" value="Genomic_DNA"/>
</dbReference>
<keyword evidence="1" id="KW-0732">Signal</keyword>
<feature type="chain" id="PRO_5022195408" evidence="1">
    <location>
        <begin position="25"/>
        <end position="108"/>
    </location>
</feature>
<protein>
    <submittedName>
        <fullName evidence="2">Uncharacterized protein</fullName>
    </submittedName>
</protein>
<dbReference type="InterPro" id="IPR046601">
    <property type="entry name" value="DUF6660"/>
</dbReference>
<comment type="caution">
    <text evidence="2">The sequence shown here is derived from an EMBL/GenBank/DDBJ whole genome shotgun (WGS) entry which is preliminary data.</text>
</comment>
<accession>A0A558BJV1</accession>
<dbReference type="RefSeq" id="WP_144853482.1">
    <property type="nucleotide sequence ID" value="NZ_VMRJ01000009.1"/>
</dbReference>
<organism evidence="2 3">
    <name type="scientific">Hymenobacter setariae</name>
    <dbReference type="NCBI Taxonomy" id="2594794"/>
    <lineage>
        <taxon>Bacteria</taxon>
        <taxon>Pseudomonadati</taxon>
        <taxon>Bacteroidota</taxon>
        <taxon>Cytophagia</taxon>
        <taxon>Cytophagales</taxon>
        <taxon>Hymenobacteraceae</taxon>
        <taxon>Hymenobacter</taxon>
    </lineage>
</organism>
<feature type="signal peptide" evidence="1">
    <location>
        <begin position="1"/>
        <end position="24"/>
    </location>
</feature>
<evidence type="ECO:0000256" key="1">
    <source>
        <dbReference type="SAM" id="SignalP"/>
    </source>
</evidence>
<dbReference type="Proteomes" id="UP000317624">
    <property type="component" value="Unassembled WGS sequence"/>
</dbReference>
<dbReference type="Pfam" id="PF20365">
    <property type="entry name" value="DUF6660"/>
    <property type="match status" value="1"/>
</dbReference>
<proteinExistence type="predicted"/>
<reference evidence="2 3" key="1">
    <citation type="submission" date="2019-07" db="EMBL/GenBank/DDBJ databases">
        <title>Hymenobacter sp. straun FUR1 Genome sequencing and assembly.</title>
        <authorList>
            <person name="Chhetri G."/>
        </authorList>
    </citation>
    <scope>NUCLEOTIDE SEQUENCE [LARGE SCALE GENOMIC DNA]</scope>
    <source>
        <strain evidence="2 3">Fur1</strain>
    </source>
</reference>
<dbReference type="OrthoDB" id="997115at2"/>
<name>A0A558BJV1_9BACT</name>
<keyword evidence="3" id="KW-1185">Reference proteome</keyword>
<gene>
    <name evidence="2" type="ORF">FNT36_25085</name>
</gene>
<evidence type="ECO:0000313" key="3">
    <source>
        <dbReference type="Proteomes" id="UP000317624"/>
    </source>
</evidence>
<evidence type="ECO:0000313" key="2">
    <source>
        <dbReference type="EMBL" id="TVT36790.1"/>
    </source>
</evidence>
<sequence length="108" mass="11302">MRLLALFFACYFAFLSCLTCTDEAPVCQDQQQATISASHADCGAGTLGDWCSPLCQCHCCGGAIVPAALAAQAAYSLPTEWAASPRHARMVVAAPTRALGAVWQPPQA</sequence>